<keyword evidence="3" id="KW-1185">Reference proteome</keyword>
<gene>
    <name evidence="2" type="ORF">EPL05_11610</name>
</gene>
<comment type="caution">
    <text evidence="2">The sequence shown here is derived from an EMBL/GenBank/DDBJ whole genome shotgun (WGS) entry which is preliminary data.</text>
</comment>
<keyword evidence="1" id="KW-0732">Signal</keyword>
<dbReference type="EMBL" id="SBIW01000004">
    <property type="protein sequence ID" value="RWY52540.1"/>
    <property type="molecule type" value="Genomic_DNA"/>
</dbReference>
<dbReference type="InterPro" id="IPR036374">
    <property type="entry name" value="OxRdtase_Mopterin-bd_sf"/>
</dbReference>
<feature type="signal peptide" evidence="1">
    <location>
        <begin position="1"/>
        <end position="18"/>
    </location>
</feature>
<protein>
    <submittedName>
        <fullName evidence="2">Molybdopterin-binding protein</fullName>
    </submittedName>
</protein>
<dbReference type="AlphaFoldDB" id="A0A444MPH6"/>
<proteinExistence type="predicted"/>
<feature type="chain" id="PRO_5018991931" evidence="1">
    <location>
        <begin position="19"/>
        <end position="170"/>
    </location>
</feature>
<organism evidence="2 3">
    <name type="scientific">Mucilaginibacter gilvus</name>
    <dbReference type="NCBI Taxonomy" id="2305909"/>
    <lineage>
        <taxon>Bacteria</taxon>
        <taxon>Pseudomonadati</taxon>
        <taxon>Bacteroidota</taxon>
        <taxon>Sphingobacteriia</taxon>
        <taxon>Sphingobacteriales</taxon>
        <taxon>Sphingobacteriaceae</taxon>
        <taxon>Mucilaginibacter</taxon>
    </lineage>
</organism>
<sequence>MKKLFTILLFIYAGSALAQEKTRQTNKVAILGEVEKESVITMDSLKQYKIAEIGDVNVTDHTGAFKHKDDQLKGILLKDVLSHTKFKTTSPKLLSRFYFVCTGIDGYKVVYSWNELYNTMVGDHVYIIMEKNGITANKMPESIQMTSAADIKTGRRYLHNLDKIVVEQVK</sequence>
<evidence type="ECO:0000256" key="1">
    <source>
        <dbReference type="SAM" id="SignalP"/>
    </source>
</evidence>
<name>A0A444MPH6_9SPHI</name>
<dbReference type="Proteomes" id="UP000286701">
    <property type="component" value="Unassembled WGS sequence"/>
</dbReference>
<dbReference type="OrthoDB" id="5366082at2"/>
<dbReference type="SUPFAM" id="SSF56524">
    <property type="entry name" value="Oxidoreductase molybdopterin-binding domain"/>
    <property type="match status" value="1"/>
</dbReference>
<evidence type="ECO:0000313" key="3">
    <source>
        <dbReference type="Proteomes" id="UP000286701"/>
    </source>
</evidence>
<evidence type="ECO:0000313" key="2">
    <source>
        <dbReference type="EMBL" id="RWY52540.1"/>
    </source>
</evidence>
<accession>A0A444MPH6</accession>
<dbReference type="RefSeq" id="WP_128534127.1">
    <property type="nucleotide sequence ID" value="NZ_SBIW01000004.1"/>
</dbReference>
<reference evidence="2 3" key="1">
    <citation type="submission" date="2019-01" db="EMBL/GenBank/DDBJ databases">
        <title>Mucilaginibacter antarcticum sp. nov., isolated from antarctic soil.</title>
        <authorList>
            <person name="Yan Y.-Q."/>
            <person name="Du Z.-J."/>
        </authorList>
    </citation>
    <scope>NUCLEOTIDE SEQUENCE [LARGE SCALE GENOMIC DNA]</scope>
    <source>
        <strain evidence="2 3">F01003</strain>
    </source>
</reference>